<feature type="domain" description="FAS1" evidence="3">
    <location>
        <begin position="638"/>
        <end position="778"/>
    </location>
</feature>
<dbReference type="PROSITE" id="PS50213">
    <property type="entry name" value="FAS1"/>
    <property type="match status" value="4"/>
</dbReference>
<keyword evidence="2" id="KW-0812">Transmembrane</keyword>
<feature type="domain" description="FAS1" evidence="3">
    <location>
        <begin position="487"/>
        <end position="625"/>
    </location>
</feature>
<feature type="compositionally biased region" description="Basic and acidic residues" evidence="1">
    <location>
        <begin position="205"/>
        <end position="215"/>
    </location>
</feature>
<dbReference type="SMART" id="SM00554">
    <property type="entry name" value="FAS1"/>
    <property type="match status" value="4"/>
</dbReference>
<evidence type="ECO:0000256" key="1">
    <source>
        <dbReference type="SAM" id="MobiDB-lite"/>
    </source>
</evidence>
<feature type="compositionally biased region" description="Low complexity" evidence="1">
    <location>
        <begin position="1157"/>
        <end position="1193"/>
    </location>
</feature>
<evidence type="ECO:0000256" key="2">
    <source>
        <dbReference type="SAM" id="Phobius"/>
    </source>
</evidence>
<dbReference type="InterPro" id="IPR036378">
    <property type="entry name" value="FAS1_dom_sf"/>
</dbReference>
<dbReference type="EMBL" id="CAACVS010000067">
    <property type="protein sequence ID" value="VEU35732.1"/>
    <property type="molecule type" value="Genomic_DNA"/>
</dbReference>
<feature type="compositionally biased region" description="Basic residues" evidence="1">
    <location>
        <begin position="403"/>
        <end position="416"/>
    </location>
</feature>
<accession>A0A448Z111</accession>
<feature type="compositionally biased region" description="Polar residues" evidence="1">
    <location>
        <begin position="275"/>
        <end position="293"/>
    </location>
</feature>
<proteinExistence type="predicted"/>
<evidence type="ECO:0000313" key="5">
    <source>
        <dbReference type="Proteomes" id="UP000291116"/>
    </source>
</evidence>
<feature type="compositionally biased region" description="Low complexity" evidence="1">
    <location>
        <begin position="36"/>
        <end position="58"/>
    </location>
</feature>
<feature type="compositionally biased region" description="Polar residues" evidence="1">
    <location>
        <begin position="1194"/>
        <end position="1207"/>
    </location>
</feature>
<protein>
    <recommendedName>
        <fullName evidence="3">FAS1 domain-containing protein</fullName>
    </recommendedName>
</protein>
<feature type="region of interest" description="Disordered" evidence="1">
    <location>
        <begin position="275"/>
        <end position="295"/>
    </location>
</feature>
<dbReference type="SUPFAM" id="SSF82153">
    <property type="entry name" value="FAS1 domain"/>
    <property type="match status" value="4"/>
</dbReference>
<dbReference type="InterPro" id="IPR000782">
    <property type="entry name" value="FAS1_domain"/>
</dbReference>
<keyword evidence="2" id="KW-1133">Transmembrane helix</keyword>
<dbReference type="Proteomes" id="UP000291116">
    <property type="component" value="Unassembled WGS sequence"/>
</dbReference>
<name>A0A448Z111_9STRA</name>
<evidence type="ECO:0000259" key="3">
    <source>
        <dbReference type="PROSITE" id="PS50213"/>
    </source>
</evidence>
<organism evidence="4 5">
    <name type="scientific">Pseudo-nitzschia multistriata</name>
    <dbReference type="NCBI Taxonomy" id="183589"/>
    <lineage>
        <taxon>Eukaryota</taxon>
        <taxon>Sar</taxon>
        <taxon>Stramenopiles</taxon>
        <taxon>Ochrophyta</taxon>
        <taxon>Bacillariophyta</taxon>
        <taxon>Bacillariophyceae</taxon>
        <taxon>Bacillariophycidae</taxon>
        <taxon>Bacillariales</taxon>
        <taxon>Bacillariaceae</taxon>
        <taxon>Pseudo-nitzschia</taxon>
    </lineage>
</organism>
<feature type="domain" description="FAS1" evidence="3">
    <location>
        <begin position="966"/>
        <end position="1123"/>
    </location>
</feature>
<feature type="region of interest" description="Disordered" evidence="1">
    <location>
        <begin position="1"/>
        <end position="150"/>
    </location>
</feature>
<dbReference type="GO" id="GO:0005615">
    <property type="term" value="C:extracellular space"/>
    <property type="evidence" value="ECO:0007669"/>
    <property type="project" value="TreeGrafter"/>
</dbReference>
<dbReference type="Gene3D" id="2.30.180.10">
    <property type="entry name" value="FAS1 domain"/>
    <property type="match status" value="4"/>
</dbReference>
<evidence type="ECO:0000313" key="4">
    <source>
        <dbReference type="EMBL" id="VEU35732.1"/>
    </source>
</evidence>
<dbReference type="InterPro" id="IPR050904">
    <property type="entry name" value="Adhesion/Biosynth-related"/>
</dbReference>
<keyword evidence="2" id="KW-0472">Membrane</keyword>
<feature type="region of interest" description="Disordered" evidence="1">
    <location>
        <begin position="1142"/>
        <end position="1249"/>
    </location>
</feature>
<dbReference type="OrthoDB" id="286301at2759"/>
<keyword evidence="5" id="KW-1185">Reference proteome</keyword>
<dbReference type="Pfam" id="PF02469">
    <property type="entry name" value="Fasciclin"/>
    <property type="match status" value="4"/>
</dbReference>
<sequence>MADSDDYGTDNYDIGTASYGETVGSSRQSYEDEQSPSESGGSSSSSSSNIDSDSVSQQNALFGGESCSNSSFRDANTTSDYRQDDDDEDDDDDGSDGETSSEDDSESDNYVDEYGNESDSSEAPPPFEGVVGYDPSKSDEVFSNETDVEQARKVPFRERLAGEFSGNPQKKTLAIVLAVACLVLVVLAIGLGAGLAVRSRSKSNSGKETDNKDGNNSEGLEDVGSILLAPPTDAPARMPVSLPPIDGDADNAVLVDVEVVLASYADTTVYRDGTLSSSSNGDEATMLVQNGSPGNPELPSAYSLVQFRNDAVDGDDVVGGTATFCLEHVPTDGASDRVVTYSVCVLAGGPGGGASADVESLTGDTANYRMPDDCLEQKLVEFGVRPADTEVCMDVSPLVFGSGKRKAGARHHQRALRGREGHSGGLQRARGLQAPGAAAADDDDDDTIITMMIDNLVPSDEPGDRFVTSNGDPDQMPSLSITGKQLVECQSIYDTICPEFSILCSWIESLGLEESLVSGSDVSLFAPTDAAISRVFGASDTPDNDLVRDILRYHIVTGSVIELTDVDCDSGAPVTIPNGQGVEISCRDGTVFLAGDGNGADALPRITDPGIRACNGIVHAIDGLILGEAEDIDVGPGCQTFDELVCSKENLSALCQLSGLIEADSEGAELFNTLNNGAFTIFAPNNEAALDLQGIDVSSTEAILNVLRHHAVPDVVLSASDLVCDERLAMANGGFTTTRCEGDAVFQAGEGNTGPLPQIVEADLAACTGVVHVVDKIILPEQCESVYDIACSTPEFSRFCGWIEAAGLEAALDGSSNNELFSSLTVFAPTNVAIENYDLLGFSDSMFNNETDAGAIRDILLFHTIAGSVIESSAIDCSNSSSLSLTTANGGSAEISCALDGFVVTGDANANTTAAEAVVRITTPDVAACNGILHGIDGVVPSLPGTISPPGLDGPPPDVLPDDEDCQSFGDAVCSRADLEDFCRLVGLSRNDPEGVELLNALDTTAATVFAPANAFFSPPNEGLFAYTSEGSFDLTNPGDVTEILRNHVVLGTKLLLEDLVCDQTLEMSNNSTTTTECGMNQAGTEVVKRFQVGDGNSPGNPEVIDYNLVTCTGVVHILNGAILPLFSEATATPTSSITVEMSVGATPGDTDGGTDGASAGATPGVSGEVSSNSSVDVTGGASADTSASANGTPGPSTDASASSNGTPGLPADGTPGASADASASSNDTPGVSAGDTPDASSGVPPPWA</sequence>
<feature type="compositionally biased region" description="Polar residues" evidence="1">
    <location>
        <begin position="66"/>
        <end position="80"/>
    </location>
</feature>
<dbReference type="PANTHER" id="PTHR10900">
    <property type="entry name" value="PERIOSTIN-RELATED"/>
    <property type="match status" value="1"/>
</dbReference>
<feature type="transmembrane region" description="Helical" evidence="2">
    <location>
        <begin position="173"/>
        <end position="197"/>
    </location>
</feature>
<dbReference type="PANTHER" id="PTHR10900:SF77">
    <property type="entry name" value="FI19380P1"/>
    <property type="match status" value="1"/>
</dbReference>
<feature type="region of interest" description="Disordered" evidence="1">
    <location>
        <begin position="402"/>
        <end position="445"/>
    </location>
</feature>
<feature type="region of interest" description="Disordered" evidence="1">
    <location>
        <begin position="198"/>
        <end position="222"/>
    </location>
</feature>
<gene>
    <name evidence="4" type="ORF">PSNMU_V1.4_AUG-EV-PASAV3_0024780</name>
</gene>
<feature type="domain" description="FAS1" evidence="3">
    <location>
        <begin position="783"/>
        <end position="940"/>
    </location>
</feature>
<feature type="compositionally biased region" description="Acidic residues" evidence="1">
    <location>
        <begin position="83"/>
        <end position="120"/>
    </location>
</feature>
<dbReference type="AlphaFoldDB" id="A0A448Z111"/>
<reference evidence="4 5" key="1">
    <citation type="submission" date="2019-01" db="EMBL/GenBank/DDBJ databases">
        <authorList>
            <person name="Ferrante I. M."/>
        </authorList>
    </citation>
    <scope>NUCLEOTIDE SEQUENCE [LARGE SCALE GENOMIC DNA]</scope>
    <source>
        <strain evidence="4 5">B856</strain>
    </source>
</reference>